<accession>A0AA88A0E8</accession>
<dbReference type="EMBL" id="BTGU01000016">
    <property type="protein sequence ID" value="GMN43280.1"/>
    <property type="molecule type" value="Genomic_DNA"/>
</dbReference>
<keyword evidence="3" id="KW-1185">Reference proteome</keyword>
<evidence type="ECO:0000313" key="2">
    <source>
        <dbReference type="EMBL" id="GMN43280.1"/>
    </source>
</evidence>
<reference evidence="2" key="1">
    <citation type="submission" date="2023-07" db="EMBL/GenBank/DDBJ databases">
        <title>draft genome sequence of fig (Ficus carica).</title>
        <authorList>
            <person name="Takahashi T."/>
            <person name="Nishimura K."/>
        </authorList>
    </citation>
    <scope>NUCLEOTIDE SEQUENCE</scope>
</reference>
<evidence type="ECO:0000313" key="3">
    <source>
        <dbReference type="Proteomes" id="UP001187192"/>
    </source>
</evidence>
<dbReference type="Proteomes" id="UP001187192">
    <property type="component" value="Unassembled WGS sequence"/>
</dbReference>
<feature type="region of interest" description="Disordered" evidence="1">
    <location>
        <begin position="55"/>
        <end position="76"/>
    </location>
</feature>
<name>A0AA88A0E8_FICCA</name>
<dbReference type="AlphaFoldDB" id="A0AA88A0E8"/>
<evidence type="ECO:0000256" key="1">
    <source>
        <dbReference type="SAM" id="MobiDB-lite"/>
    </source>
</evidence>
<gene>
    <name evidence="2" type="ORF">TIFTF001_012488</name>
</gene>
<protein>
    <submittedName>
        <fullName evidence="2">Uncharacterized protein</fullName>
    </submittedName>
</protein>
<comment type="caution">
    <text evidence="2">The sequence shown here is derived from an EMBL/GenBank/DDBJ whole genome shotgun (WGS) entry which is preliminary data.</text>
</comment>
<organism evidence="2 3">
    <name type="scientific">Ficus carica</name>
    <name type="common">Common fig</name>
    <dbReference type="NCBI Taxonomy" id="3494"/>
    <lineage>
        <taxon>Eukaryota</taxon>
        <taxon>Viridiplantae</taxon>
        <taxon>Streptophyta</taxon>
        <taxon>Embryophyta</taxon>
        <taxon>Tracheophyta</taxon>
        <taxon>Spermatophyta</taxon>
        <taxon>Magnoliopsida</taxon>
        <taxon>eudicotyledons</taxon>
        <taxon>Gunneridae</taxon>
        <taxon>Pentapetalae</taxon>
        <taxon>rosids</taxon>
        <taxon>fabids</taxon>
        <taxon>Rosales</taxon>
        <taxon>Moraceae</taxon>
        <taxon>Ficeae</taxon>
        <taxon>Ficus</taxon>
    </lineage>
</organism>
<proteinExistence type="predicted"/>
<sequence>MPRTKSVITLVEGLKAPKGCSSSPRQGVPLRANTSLRVLKSLLEASSLKWYQSLKNNRGPGNEPPETQCGGPGRTGDKGVFGPYLDKISFPAQDSVKDLCLTSRRDLSTLRDVLALSGTPCLGELEHPFGAFKPSY</sequence>